<organism evidence="1 2">
    <name type="scientific">Chaetomium tenue</name>
    <dbReference type="NCBI Taxonomy" id="1854479"/>
    <lineage>
        <taxon>Eukaryota</taxon>
        <taxon>Fungi</taxon>
        <taxon>Dikarya</taxon>
        <taxon>Ascomycota</taxon>
        <taxon>Pezizomycotina</taxon>
        <taxon>Sordariomycetes</taxon>
        <taxon>Sordariomycetidae</taxon>
        <taxon>Sordariales</taxon>
        <taxon>Chaetomiaceae</taxon>
        <taxon>Chaetomium</taxon>
    </lineage>
</organism>
<accession>A0ACB7NYJ7</accession>
<reference evidence="1 2" key="1">
    <citation type="journal article" date="2021" name="Nat. Commun.">
        <title>Genetic determinants of endophytism in the Arabidopsis root mycobiome.</title>
        <authorList>
            <person name="Mesny F."/>
            <person name="Miyauchi S."/>
            <person name="Thiergart T."/>
            <person name="Pickel B."/>
            <person name="Atanasova L."/>
            <person name="Karlsson M."/>
            <person name="Huettel B."/>
            <person name="Barry K.W."/>
            <person name="Haridas S."/>
            <person name="Chen C."/>
            <person name="Bauer D."/>
            <person name="Andreopoulos W."/>
            <person name="Pangilinan J."/>
            <person name="LaButti K."/>
            <person name="Riley R."/>
            <person name="Lipzen A."/>
            <person name="Clum A."/>
            <person name="Drula E."/>
            <person name="Henrissat B."/>
            <person name="Kohler A."/>
            <person name="Grigoriev I.V."/>
            <person name="Martin F.M."/>
            <person name="Hacquard S."/>
        </authorList>
    </citation>
    <scope>NUCLEOTIDE SEQUENCE [LARGE SCALE GENOMIC DNA]</scope>
    <source>
        <strain evidence="1 2">MPI-SDFR-AT-0079</strain>
    </source>
</reference>
<name>A0ACB7NYJ7_9PEZI</name>
<proteinExistence type="predicted"/>
<protein>
    <submittedName>
        <fullName evidence="1">Uncharacterized protein</fullName>
    </submittedName>
</protein>
<sequence>MAPRLAELPDDILFLVFANLESARELWALALSCHKFRQLVKSDGWRIFVRNRFPTLSVPAPATGSHTWQQLAESMTWQSRCWDKRSLQFQVLLPRRPDPTHGRHGWRQRDPVTAFMSVVDAHLDLATQQELAVWGAGEDIVARYRERQGRGKVSKTSWQKLEGGKLGLSGGYDDVNTIKIVKHGSGRAIVAGRHNGVLSLLSAEPDRFGDHIAQFVSATDPGINTRQLSEPGTINALDAIDSSKGTLIAAASKTDLRIYGLSEEHSVEIAPSTSYDLKERDLIPSSARLGGAKWMGNGESIALAVVGCKDPLRYLALTPTGWSHHAVGKSKRMEEEFGVGSDKTISPNSLEPVYLHSGAKRGTSLLLSSWKDGTIRLQDLRTSSPFDAVYQDNVDPWSVAESLMAYGTERFVAGGGDGLTLQVFDFRWTKGYYHTAGLPCLDRAPFPRPHQPFMKPTGTEGKGRARCDHLLGLPCRWHGLSKNLYYRPNAKYFLSNSLRYFKLCSVWSLARPSDVSPNFYVGTSGGVVEVNLEQTPDTYPPETSTVDPNFGAGDWRAVAPPASNYKSQPLVPALMETGDGYSYSGNDRSILLPGLVRYQGPAEWMANRGPLAKHHRLDNGYQELSDFGADPNQMFKEFADPRFSIRGIVQEFEERAST</sequence>
<dbReference type="Proteomes" id="UP000724584">
    <property type="component" value="Unassembled WGS sequence"/>
</dbReference>
<gene>
    <name evidence="1" type="ORF">F5144DRAFT_381144</name>
</gene>
<keyword evidence="2" id="KW-1185">Reference proteome</keyword>
<evidence type="ECO:0000313" key="1">
    <source>
        <dbReference type="EMBL" id="KAH6617028.1"/>
    </source>
</evidence>
<dbReference type="EMBL" id="JAGIZQ010000007">
    <property type="protein sequence ID" value="KAH6617028.1"/>
    <property type="molecule type" value="Genomic_DNA"/>
</dbReference>
<evidence type="ECO:0000313" key="2">
    <source>
        <dbReference type="Proteomes" id="UP000724584"/>
    </source>
</evidence>
<comment type="caution">
    <text evidence="1">The sequence shown here is derived from an EMBL/GenBank/DDBJ whole genome shotgun (WGS) entry which is preliminary data.</text>
</comment>